<evidence type="ECO:0000256" key="6">
    <source>
        <dbReference type="PROSITE-ProRule" id="PRU00023"/>
    </source>
</evidence>
<feature type="domain" description="Helicase C-terminal" evidence="9">
    <location>
        <begin position="984"/>
        <end position="1150"/>
    </location>
</feature>
<dbReference type="PROSITE" id="PS50088">
    <property type="entry name" value="ANK_REPEAT"/>
    <property type="match status" value="1"/>
</dbReference>
<dbReference type="GO" id="GO:0016787">
    <property type="term" value="F:hydrolase activity"/>
    <property type="evidence" value="ECO:0007669"/>
    <property type="project" value="UniProtKB-KW"/>
</dbReference>
<evidence type="ECO:0000256" key="5">
    <source>
        <dbReference type="ARBA" id="ARBA00038040"/>
    </source>
</evidence>
<dbReference type="Pfam" id="PF12796">
    <property type="entry name" value="Ank_2"/>
    <property type="match status" value="1"/>
</dbReference>
<dbReference type="PANTHER" id="PTHR18934:SF91">
    <property type="entry name" value="PRE-MRNA-SPLICING FACTOR ATP-DEPENDENT RNA HELICASE PRP16"/>
    <property type="match status" value="1"/>
</dbReference>
<comment type="similarity">
    <text evidence="5">Belongs to the DEAD box helicase family. DEAH subfamily. PRP16 sub-subfamily.</text>
</comment>
<dbReference type="PROSITE" id="PS51194">
    <property type="entry name" value="HELICASE_CTER"/>
    <property type="match status" value="1"/>
</dbReference>
<dbReference type="SMART" id="SM00248">
    <property type="entry name" value="ANK"/>
    <property type="match status" value="2"/>
</dbReference>
<evidence type="ECO:0000256" key="3">
    <source>
        <dbReference type="ARBA" id="ARBA00022806"/>
    </source>
</evidence>
<organism evidence="10 11">
    <name type="scientific">Rotaria sordida</name>
    <dbReference type="NCBI Taxonomy" id="392033"/>
    <lineage>
        <taxon>Eukaryota</taxon>
        <taxon>Metazoa</taxon>
        <taxon>Spiralia</taxon>
        <taxon>Gnathifera</taxon>
        <taxon>Rotifera</taxon>
        <taxon>Eurotatoria</taxon>
        <taxon>Bdelloidea</taxon>
        <taxon>Philodinida</taxon>
        <taxon>Philodinidae</taxon>
        <taxon>Rotaria</taxon>
    </lineage>
</organism>
<evidence type="ECO:0008006" key="12">
    <source>
        <dbReference type="Google" id="ProtNLM"/>
    </source>
</evidence>
<dbReference type="GO" id="GO:0003723">
    <property type="term" value="F:RNA binding"/>
    <property type="evidence" value="ECO:0007669"/>
    <property type="project" value="TreeGrafter"/>
</dbReference>
<dbReference type="EMBL" id="CAJOBD010001672">
    <property type="protein sequence ID" value="CAF3822284.1"/>
    <property type="molecule type" value="Genomic_DNA"/>
</dbReference>
<reference evidence="10" key="1">
    <citation type="submission" date="2021-02" db="EMBL/GenBank/DDBJ databases">
        <authorList>
            <person name="Nowell W R."/>
        </authorList>
    </citation>
    <scope>NUCLEOTIDE SEQUENCE</scope>
</reference>
<dbReference type="SUPFAM" id="SSF48403">
    <property type="entry name" value="Ankyrin repeat"/>
    <property type="match status" value="1"/>
</dbReference>
<dbReference type="SUPFAM" id="SSF56399">
    <property type="entry name" value="ADP-ribosylation"/>
    <property type="match status" value="1"/>
</dbReference>
<keyword evidence="3" id="KW-0347">Helicase</keyword>
<dbReference type="Proteomes" id="UP000663836">
    <property type="component" value="Unassembled WGS sequence"/>
</dbReference>
<feature type="domain" description="Helicase ATP-binding" evidence="8">
    <location>
        <begin position="786"/>
        <end position="960"/>
    </location>
</feature>
<keyword evidence="6" id="KW-0040">ANK repeat</keyword>
<evidence type="ECO:0000313" key="10">
    <source>
        <dbReference type="EMBL" id="CAF3822284.1"/>
    </source>
</evidence>
<evidence type="ECO:0000259" key="9">
    <source>
        <dbReference type="PROSITE" id="PS51194"/>
    </source>
</evidence>
<evidence type="ECO:0000256" key="7">
    <source>
        <dbReference type="SAM" id="Coils"/>
    </source>
</evidence>
<dbReference type="PROSITE" id="PS50297">
    <property type="entry name" value="ANK_REP_REGION"/>
    <property type="match status" value="1"/>
</dbReference>
<dbReference type="PANTHER" id="PTHR18934">
    <property type="entry name" value="ATP-DEPENDENT RNA HELICASE"/>
    <property type="match status" value="1"/>
</dbReference>
<dbReference type="Gene3D" id="1.25.40.20">
    <property type="entry name" value="Ankyrin repeat-containing domain"/>
    <property type="match status" value="1"/>
</dbReference>
<evidence type="ECO:0000256" key="4">
    <source>
        <dbReference type="ARBA" id="ARBA00022840"/>
    </source>
</evidence>
<dbReference type="InterPro" id="IPR027417">
    <property type="entry name" value="P-loop_NTPase"/>
</dbReference>
<dbReference type="SUPFAM" id="SSF52540">
    <property type="entry name" value="P-loop containing nucleoside triphosphate hydrolases"/>
    <property type="match status" value="1"/>
</dbReference>
<dbReference type="GO" id="GO:0004386">
    <property type="term" value="F:helicase activity"/>
    <property type="evidence" value="ECO:0007669"/>
    <property type="project" value="UniProtKB-KW"/>
</dbReference>
<dbReference type="Gene3D" id="3.90.228.10">
    <property type="match status" value="1"/>
</dbReference>
<comment type="caution">
    <text evidence="10">The sequence shown here is derived from an EMBL/GenBank/DDBJ whole genome shotgun (WGS) entry which is preliminary data.</text>
</comment>
<dbReference type="PROSITE" id="PS51192">
    <property type="entry name" value="HELICASE_ATP_BIND_1"/>
    <property type="match status" value="1"/>
</dbReference>
<dbReference type="SMART" id="SM00487">
    <property type="entry name" value="DEXDc"/>
    <property type="match status" value="1"/>
</dbReference>
<feature type="coiled-coil region" evidence="7">
    <location>
        <begin position="626"/>
        <end position="660"/>
    </location>
</feature>
<name>A0A819CQT9_9BILA</name>
<evidence type="ECO:0000313" key="11">
    <source>
        <dbReference type="Proteomes" id="UP000663836"/>
    </source>
</evidence>
<dbReference type="Gene3D" id="3.40.50.300">
    <property type="entry name" value="P-loop containing nucleotide triphosphate hydrolases"/>
    <property type="match status" value="2"/>
</dbReference>
<dbReference type="InterPro" id="IPR002110">
    <property type="entry name" value="Ankyrin_rpt"/>
</dbReference>
<dbReference type="InterPro" id="IPR036770">
    <property type="entry name" value="Ankyrin_rpt-contain_sf"/>
</dbReference>
<sequence length="2000" mass="230347">MATYGVIYWNEIMDEQQERTAIEVVRNLLECLQQREMSTTDTLLENAAVNNNINTFSINAADDERMKTLTNTLQRIFYDCLSTIPENYRQYIFNLLFEYHYDCQELIFKENLTMNSLHAFLNDLEAMRDSIDAFEAAWNGETLVVREFISKYPQFKDKPGLWGTTLLYSAARNNHIELIEYLITEADCSVDAQNQQHFERALGVETIIAPDYQVNPVAGSTSLHGACFHGHLAVVKYLIEHGADYYIKNQAEETPIMNIEHHADIREYFESRINNSYSERQDTLPELPIVEGGMKLKEDCIWEYKPLSENNWYPFESNESRELNKSLIVESDQQFKHEVYLNISSIVYTVSLSQFLRYAGNKEKNEDLAWIRCRGSSILNFDCYALWQILLTKHPQSNVTSVPCLKVFDLPTMDDLSFQIQLNTWYNCDAQTNSLLDKAMNNRRRRITTSINYVSDDELEINMKTFSLDNKQDTISGFIRWIPKLVLTNEDNKYELKNIDNFQTLANSELTPLTTHRLKMSQVTSGSSVDQDEMYIDNGNENSDELPSNLNQDEALSIDEEEPKNIGQSFGNKQASLDTITNNNESFRSIIKEVTENETEVDADDYFTDTTSNVAASQQLLSPVEIPNSSTELEIEQKKLNELQNEKAKLDGSIELEQIKSLIEQSISGILTSPWTELRITTNQFLEQHPFTNEIEGLKNKALEEFIEQNISFQRWKFEKAPSQESVSIVKQFIDNIKTTLRSDQIHEDCQVQHFNMIPQLLQQIMIYYSCFKVQLPLFESSVELLDKIKNHTITTIATSTGSGKSTLLPALLIAEGYDKVIVTQPRRLPCKMISKRVNETIETDTGNTSHQLSGWAVSGDEHNPNAKILYLTDGLLKERLLYDEHFITNKIEVNKWIVFFIDEVHERSVNIDLCLALLARLLTMQPDLKCKIKLIISSATLDVSVPRLFRQISNLEFTEFDMPQIRSPYRVKEIPRPDENILDIVQELYKKRQRNDQILCFVHSVTEVHQCCRLLAQLSRGTIIAYPLIQSQSSLIQEAYIEHGSVFFSTTVAETSLTFPSLKYVVDTGMVNIPIYNPESKRTVLEQVRAAESTIKQRLGRLGRTRSGEYHYLYTFRVEDKRFPEPHIRLSDLTNIEFSLRRSPIKDGLDYMQQFLPDKLQQKAINVTIEELRKMSILEAAPSNQFTQHGKLLAKLPEFGSLAMAKAVLSALRKYNCGHDLICLASILSVLNTTAVLKDIPQNMKSPDGDFMTLLNIMNTVLLAKESVLTHKFNVQVACQKKGLENVAHIIGQAMKRYENLANSFKLSQEYRQQAQVRSGKWKFIAKSLLAGYSDNVFVSMKELHERTHRFARYKDTNDIAILDLQSTLTRPISQAPVSVVLARDIRYTTAIRSTAILSFVGEIKPSWIEYTMQRNIEISFEEESHLKSKNIWSCLKSMFSNWVDKLRNKPIVSLSGMTGTVLSDEFHLRKQMVTIMKFELENDCKQNTTAYDNLSKNLESVTKMTYIFNPMKWRWKAQKQVEITVNNNPARKTCEIVLEGRDSENQNAKKEFNSFLGWLARCAVIRHPNAGVLPRLLRPQMRKLYPNIEKRIARITDSERTMVDLYNAVKGTGTTRETRMEVVAWIAICKFHCKLEGGFVRDWVVGDYISRPAGLINNPQDWIEYKTNSNGQRIPYMHKEVVPADLDCHLPVHAYFDIDKFQDELHKFNIVCKVFREDWRYVLLIDEDKDVPTGPFTMDLIEPHVALTHDRIDFDVSNLSLEKDYPREIGMRIDITRSPYSIELETIVENIKNKRFQILRPIDKYVNERIQKMTLRQWTQHGEPMDYIPPPHPKHYSVLVPLPTSSTLYQALSQTMRKIGPIQILSIDEIKNPLLEDSYEAMKKIIAKQCKTQGYNPNEQKLFHGTHGPGINGHGAYFADDPRKSHDYTEPEGPNKARVMFYNKVTLGIISTQNAPNMALASARQGFHSVKGTGFKYAEYIVYRYGQALPYLKITYKG</sequence>
<keyword evidence="4" id="KW-0067">ATP-binding</keyword>
<dbReference type="SMART" id="SM00847">
    <property type="entry name" value="HA2"/>
    <property type="match status" value="1"/>
</dbReference>
<dbReference type="GO" id="GO:0005524">
    <property type="term" value="F:ATP binding"/>
    <property type="evidence" value="ECO:0007669"/>
    <property type="project" value="UniProtKB-KW"/>
</dbReference>
<gene>
    <name evidence="10" type="ORF">JBS370_LOCUS16537</name>
</gene>
<proteinExistence type="inferred from homology"/>
<protein>
    <recommendedName>
        <fullName evidence="12">PARP</fullName>
    </recommendedName>
</protein>
<dbReference type="Pfam" id="PF00271">
    <property type="entry name" value="Helicase_C"/>
    <property type="match status" value="1"/>
</dbReference>
<dbReference type="InterPro" id="IPR001650">
    <property type="entry name" value="Helicase_C-like"/>
</dbReference>
<keyword evidence="1" id="KW-0547">Nucleotide-binding</keyword>
<evidence type="ECO:0000259" key="8">
    <source>
        <dbReference type="PROSITE" id="PS51192"/>
    </source>
</evidence>
<dbReference type="InterPro" id="IPR014001">
    <property type="entry name" value="Helicase_ATP-bd"/>
</dbReference>
<keyword evidence="7" id="KW-0175">Coiled coil</keyword>
<evidence type="ECO:0000256" key="2">
    <source>
        <dbReference type="ARBA" id="ARBA00022801"/>
    </source>
</evidence>
<keyword evidence="2" id="KW-0378">Hydrolase</keyword>
<dbReference type="InterPro" id="IPR007502">
    <property type="entry name" value="Helicase-assoc_dom"/>
</dbReference>
<evidence type="ECO:0000256" key="1">
    <source>
        <dbReference type="ARBA" id="ARBA00022741"/>
    </source>
</evidence>
<feature type="repeat" description="ANK" evidence="6">
    <location>
        <begin position="218"/>
        <end position="250"/>
    </location>
</feature>
<accession>A0A819CQT9</accession>